<keyword evidence="10" id="KW-1185">Reference proteome</keyword>
<keyword evidence="5 7" id="KW-0472">Membrane</keyword>
<keyword evidence="4 7" id="KW-1133">Transmembrane helix</keyword>
<protein>
    <submittedName>
        <fullName evidence="9">MotA/TolQ/ExbB proton channel family protein</fullName>
    </submittedName>
</protein>
<dbReference type="EMBL" id="CP042913">
    <property type="protein sequence ID" value="QEG36997.1"/>
    <property type="molecule type" value="Genomic_DNA"/>
</dbReference>
<dbReference type="InterPro" id="IPR002898">
    <property type="entry name" value="MotA_ExbB_proton_chnl"/>
</dbReference>
<dbReference type="Proteomes" id="UP000323917">
    <property type="component" value="Chromosome"/>
</dbReference>
<gene>
    <name evidence="9" type="ORF">Pr1d_43370</name>
</gene>
<dbReference type="OrthoDB" id="230181at2"/>
<evidence type="ECO:0000256" key="4">
    <source>
        <dbReference type="ARBA" id="ARBA00022989"/>
    </source>
</evidence>
<dbReference type="Pfam" id="PF01618">
    <property type="entry name" value="MotA_ExbB"/>
    <property type="match status" value="1"/>
</dbReference>
<evidence type="ECO:0000256" key="1">
    <source>
        <dbReference type="ARBA" id="ARBA00004651"/>
    </source>
</evidence>
<feature type="domain" description="MotA/TolQ/ExbB proton channel" evidence="8">
    <location>
        <begin position="119"/>
        <end position="221"/>
    </location>
</feature>
<feature type="transmembrane region" description="Helical" evidence="7">
    <location>
        <begin position="12"/>
        <end position="31"/>
    </location>
</feature>
<evidence type="ECO:0000256" key="7">
    <source>
        <dbReference type="SAM" id="Phobius"/>
    </source>
</evidence>
<dbReference type="InterPro" id="IPR050790">
    <property type="entry name" value="ExbB/TolQ_transport"/>
</dbReference>
<evidence type="ECO:0000313" key="9">
    <source>
        <dbReference type="EMBL" id="QEG36997.1"/>
    </source>
</evidence>
<dbReference type="PANTHER" id="PTHR30625:SF11">
    <property type="entry name" value="MOTA_TOLQ_EXBB PROTON CHANNEL DOMAIN-CONTAINING PROTEIN"/>
    <property type="match status" value="1"/>
</dbReference>
<reference evidence="9 10" key="1">
    <citation type="submission" date="2019-08" db="EMBL/GenBank/DDBJ databases">
        <title>Deep-cultivation of Planctomycetes and their phenomic and genomic characterization uncovers novel biology.</title>
        <authorList>
            <person name="Wiegand S."/>
            <person name="Jogler M."/>
            <person name="Boedeker C."/>
            <person name="Pinto D."/>
            <person name="Vollmers J."/>
            <person name="Rivas-Marin E."/>
            <person name="Kohn T."/>
            <person name="Peeters S.H."/>
            <person name="Heuer A."/>
            <person name="Rast P."/>
            <person name="Oberbeckmann S."/>
            <person name="Bunk B."/>
            <person name="Jeske O."/>
            <person name="Meyerdierks A."/>
            <person name="Storesund J.E."/>
            <person name="Kallscheuer N."/>
            <person name="Luecker S."/>
            <person name="Lage O.M."/>
            <person name="Pohl T."/>
            <person name="Merkel B.J."/>
            <person name="Hornburger P."/>
            <person name="Mueller R.-W."/>
            <person name="Bruemmer F."/>
            <person name="Labrenz M."/>
            <person name="Spormann A.M."/>
            <person name="Op den Camp H."/>
            <person name="Overmann J."/>
            <person name="Amann R."/>
            <person name="Jetten M.S.M."/>
            <person name="Mascher T."/>
            <person name="Medema M.H."/>
            <person name="Devos D.P."/>
            <person name="Kaster A.-K."/>
            <person name="Ovreas L."/>
            <person name="Rohde M."/>
            <person name="Galperin M.Y."/>
            <person name="Jogler C."/>
        </authorList>
    </citation>
    <scope>NUCLEOTIDE SEQUENCE [LARGE SCALE GENOMIC DNA]</scope>
    <source>
        <strain evidence="9 10">Pr1d</strain>
    </source>
</reference>
<accession>A0A5B9QD64</accession>
<feature type="transmembrane region" description="Helical" evidence="7">
    <location>
        <begin position="159"/>
        <end position="181"/>
    </location>
</feature>
<feature type="transmembrane region" description="Helical" evidence="7">
    <location>
        <begin position="51"/>
        <end position="73"/>
    </location>
</feature>
<evidence type="ECO:0000256" key="3">
    <source>
        <dbReference type="ARBA" id="ARBA00022692"/>
    </source>
</evidence>
<keyword evidence="2" id="KW-1003">Cell membrane</keyword>
<proteinExistence type="inferred from homology"/>
<sequence length="522" mass="56243">MSRVSSISEWLLRQSFIWGGLSCLAFYALVVGGSEPGSTVQRYFAGHWINYATTTIFFVGLAALVIKMLGLMVQFATLDNIKLPASGAKGQSVDETPALLEGLGKLSPALQNCYLAERLRNALEYVERKGTADTIESHLHHLEDADATRSHQSYSMVRIIFSTIPILGFLGTVIGITMAIAKLDLSADAMDTSLPAVVAGLSVAFDTTALSLVLSTLLLFVKFCVEKVENRLLSSVDTSAAKQLVGRFQRLGTESDPHLASIRRMSEQLLSVVQTSAEKQSELLQATMEQTGSRWTEMLDGTANNLNRVMVGAAASLEESFAAAATTLDEALSGAVVEGLSRHAKALNQGVEQHAKSLEETLVRHAVLLNEGLDHHTTSLAQAEAVVAEENRRHLAEVEAAVGEAMLVASSRQEKLIAKSEQILQEMQAALVDSASATVAQQEQLYRQGEVLLKLVEGTSQIKQLEDSLNGNLRALAESHNFEKTISSLSAILQLLGAHLGQSLVSGDHLEMTPLRTQNKAA</sequence>
<keyword evidence="3 7" id="KW-0812">Transmembrane</keyword>
<feature type="transmembrane region" description="Helical" evidence="7">
    <location>
        <begin position="193"/>
        <end position="221"/>
    </location>
</feature>
<evidence type="ECO:0000259" key="8">
    <source>
        <dbReference type="Pfam" id="PF01618"/>
    </source>
</evidence>
<keyword evidence="6" id="KW-0813">Transport</keyword>
<dbReference type="SUPFAM" id="SSF58113">
    <property type="entry name" value="Apolipoprotein A-I"/>
    <property type="match status" value="1"/>
</dbReference>
<dbReference type="PANTHER" id="PTHR30625">
    <property type="entry name" value="PROTEIN TOLQ"/>
    <property type="match status" value="1"/>
</dbReference>
<dbReference type="KEGG" id="bgok:Pr1d_43370"/>
<evidence type="ECO:0000256" key="2">
    <source>
        <dbReference type="ARBA" id="ARBA00022475"/>
    </source>
</evidence>
<name>A0A5B9QD64_9BACT</name>
<dbReference type="AlphaFoldDB" id="A0A5B9QD64"/>
<keyword evidence="6" id="KW-0653">Protein transport</keyword>
<organism evidence="9 10">
    <name type="scientific">Bythopirellula goksoeyrii</name>
    <dbReference type="NCBI Taxonomy" id="1400387"/>
    <lineage>
        <taxon>Bacteria</taxon>
        <taxon>Pseudomonadati</taxon>
        <taxon>Planctomycetota</taxon>
        <taxon>Planctomycetia</taxon>
        <taxon>Pirellulales</taxon>
        <taxon>Lacipirellulaceae</taxon>
        <taxon>Bythopirellula</taxon>
    </lineage>
</organism>
<comment type="similarity">
    <text evidence="6">Belongs to the exbB/tolQ family.</text>
</comment>
<evidence type="ECO:0000256" key="6">
    <source>
        <dbReference type="RuleBase" id="RU004057"/>
    </source>
</evidence>
<dbReference type="GO" id="GO:0017038">
    <property type="term" value="P:protein import"/>
    <property type="evidence" value="ECO:0007669"/>
    <property type="project" value="TreeGrafter"/>
</dbReference>
<dbReference type="RefSeq" id="WP_148075282.1">
    <property type="nucleotide sequence ID" value="NZ_CP042913.1"/>
</dbReference>
<dbReference type="GO" id="GO:0005886">
    <property type="term" value="C:plasma membrane"/>
    <property type="evidence" value="ECO:0007669"/>
    <property type="project" value="UniProtKB-SubCell"/>
</dbReference>
<comment type="subcellular location">
    <subcellularLocation>
        <location evidence="1">Cell membrane</location>
        <topology evidence="1">Multi-pass membrane protein</topology>
    </subcellularLocation>
    <subcellularLocation>
        <location evidence="6">Membrane</location>
        <topology evidence="6">Multi-pass membrane protein</topology>
    </subcellularLocation>
</comment>
<evidence type="ECO:0000256" key="5">
    <source>
        <dbReference type="ARBA" id="ARBA00023136"/>
    </source>
</evidence>
<evidence type="ECO:0000313" key="10">
    <source>
        <dbReference type="Proteomes" id="UP000323917"/>
    </source>
</evidence>